<name>A0A920CWF4_9BACL</name>
<sequence>MKGLEEGAKAVGIDIGGTSIKGIVVDGAGRILDQEKTPTEAKLGKERILANVKSLLDRLLGRHDDIYGIGIGTAGRVNVQTGEIVFATDNLPGWQGSNPKEYFEETFHLPVIVDNDANTALVGEAWLGAGKGAEDVTMLTLGTGVGGANMIGGKLFRGAHWNGGEWGHTILVPGGRPCNCGLHGCIEQYLSGTALVQLATEASGHHYVTGMEVLDDYLKGQPQIVGVIEQFTIRLAVVMNNIHVGLNPQVVILGGGLIDSKQIWWPLFAEKMADMKLNVDVRPAQLGNDAGAFGAAKLILEQLCSP</sequence>
<dbReference type="PANTHER" id="PTHR18964:SF165">
    <property type="entry name" value="BETA-GLUCOSIDE KINASE"/>
    <property type="match status" value="1"/>
</dbReference>
<dbReference type="Gene3D" id="3.30.420.40">
    <property type="match status" value="2"/>
</dbReference>
<dbReference type="PANTHER" id="PTHR18964">
    <property type="entry name" value="ROK (REPRESSOR, ORF, KINASE) FAMILY"/>
    <property type="match status" value="1"/>
</dbReference>
<protein>
    <submittedName>
        <fullName evidence="2">Glucokinase</fullName>
    </submittedName>
</protein>
<dbReference type="InterPro" id="IPR043129">
    <property type="entry name" value="ATPase_NBD"/>
</dbReference>
<evidence type="ECO:0000256" key="1">
    <source>
        <dbReference type="ARBA" id="ARBA00006479"/>
    </source>
</evidence>
<keyword evidence="3" id="KW-1185">Reference proteome</keyword>
<comment type="caution">
    <text evidence="2">The sequence shown here is derived from an EMBL/GenBank/DDBJ whole genome shotgun (WGS) entry which is preliminary data.</text>
</comment>
<comment type="similarity">
    <text evidence="1">Belongs to the ROK (NagC/XylR) family.</text>
</comment>
<dbReference type="RefSeq" id="WP_212981484.1">
    <property type="nucleotide sequence ID" value="NZ_AP025343.1"/>
</dbReference>
<reference evidence="2 3" key="1">
    <citation type="submission" date="2021-03" db="EMBL/GenBank/DDBJ databases">
        <title>Antimicrobial resistance genes in bacteria isolated from Japanese honey, and their potential for conferring macrolide and lincosamide resistance in the American foulbrood pathogen Paenibacillus larvae.</title>
        <authorList>
            <person name="Okamoto M."/>
            <person name="Kumagai M."/>
            <person name="Kanamori H."/>
            <person name="Takamatsu D."/>
        </authorList>
    </citation>
    <scope>NUCLEOTIDE SEQUENCE [LARGE SCALE GENOMIC DNA]</scope>
    <source>
        <strain evidence="2 3">J34TS1</strain>
    </source>
</reference>
<evidence type="ECO:0000313" key="2">
    <source>
        <dbReference type="EMBL" id="GIO51507.1"/>
    </source>
</evidence>
<dbReference type="EMBL" id="BORT01000055">
    <property type="protein sequence ID" value="GIO51507.1"/>
    <property type="molecule type" value="Genomic_DNA"/>
</dbReference>
<dbReference type="AlphaFoldDB" id="A0A920CWF4"/>
<gene>
    <name evidence="2" type="primary">glkA2</name>
    <name evidence="2" type="ORF">J34TS1_62720</name>
</gene>
<organism evidence="2 3">
    <name type="scientific">Paenibacillus azoreducens</name>
    <dbReference type="NCBI Taxonomy" id="116718"/>
    <lineage>
        <taxon>Bacteria</taxon>
        <taxon>Bacillati</taxon>
        <taxon>Bacillota</taxon>
        <taxon>Bacilli</taxon>
        <taxon>Bacillales</taxon>
        <taxon>Paenibacillaceae</taxon>
        <taxon>Paenibacillus</taxon>
    </lineage>
</organism>
<evidence type="ECO:0000313" key="3">
    <source>
        <dbReference type="Proteomes" id="UP000682811"/>
    </source>
</evidence>
<dbReference type="InterPro" id="IPR000600">
    <property type="entry name" value="ROK"/>
</dbReference>
<dbReference type="Proteomes" id="UP000682811">
    <property type="component" value="Unassembled WGS sequence"/>
</dbReference>
<proteinExistence type="inferred from homology"/>
<dbReference type="Pfam" id="PF00480">
    <property type="entry name" value="ROK"/>
    <property type="match status" value="1"/>
</dbReference>
<dbReference type="SUPFAM" id="SSF53067">
    <property type="entry name" value="Actin-like ATPase domain"/>
    <property type="match status" value="1"/>
</dbReference>
<accession>A0A920CWF4</accession>
<dbReference type="CDD" id="cd24068">
    <property type="entry name" value="ASKHA_NBD_ROK_FnNanK-like"/>
    <property type="match status" value="1"/>
</dbReference>